<dbReference type="InterPro" id="IPR016166">
    <property type="entry name" value="FAD-bd_PCMH"/>
</dbReference>
<dbReference type="Pfam" id="PF01565">
    <property type="entry name" value="FAD_binding_4"/>
    <property type="match status" value="1"/>
</dbReference>
<dbReference type="InterPro" id="IPR016169">
    <property type="entry name" value="FAD-bd_PCMH_sub2"/>
</dbReference>
<dbReference type="Gene3D" id="3.30.465.10">
    <property type="match status" value="2"/>
</dbReference>
<dbReference type="Pfam" id="PF08031">
    <property type="entry name" value="BBE"/>
    <property type="match status" value="1"/>
</dbReference>
<comment type="caution">
    <text evidence="4">The sequence shown here is derived from an EMBL/GenBank/DDBJ whole genome shotgun (WGS) entry which is preliminary data.</text>
</comment>
<dbReference type="PANTHER" id="PTHR13878:SF155">
    <property type="entry name" value="ALCOHOL OXIDASE, PUTATIVE (AFU_ORTHOLOGUE AFUA_4G00430)-RELATED"/>
    <property type="match status" value="1"/>
</dbReference>
<name>A0A1V6SRA4_9EURO</name>
<gene>
    <name evidence="4" type="ORF">PENSTE_c025G07307</name>
</gene>
<dbReference type="InterPro" id="IPR012951">
    <property type="entry name" value="BBE"/>
</dbReference>
<protein>
    <recommendedName>
        <fullName evidence="3">FAD-binding PCMH-type domain-containing protein</fullName>
    </recommendedName>
</protein>
<evidence type="ECO:0000259" key="3">
    <source>
        <dbReference type="PROSITE" id="PS51387"/>
    </source>
</evidence>
<dbReference type="PROSITE" id="PS51387">
    <property type="entry name" value="FAD_PCMH"/>
    <property type="match status" value="1"/>
</dbReference>
<dbReference type="Proteomes" id="UP000191285">
    <property type="component" value="Unassembled WGS sequence"/>
</dbReference>
<keyword evidence="5" id="KW-1185">Reference proteome</keyword>
<dbReference type="STRING" id="303698.A0A1V6SRA4"/>
<evidence type="ECO:0000256" key="2">
    <source>
        <dbReference type="ARBA" id="ARBA00023002"/>
    </source>
</evidence>
<reference evidence="5" key="1">
    <citation type="journal article" date="2017" name="Nat. Microbiol.">
        <title>Global analysis of biosynthetic gene clusters reveals vast potential of secondary metabolite production in Penicillium species.</title>
        <authorList>
            <person name="Nielsen J.C."/>
            <person name="Grijseels S."/>
            <person name="Prigent S."/>
            <person name="Ji B."/>
            <person name="Dainat J."/>
            <person name="Nielsen K.F."/>
            <person name="Frisvad J.C."/>
            <person name="Workman M."/>
            <person name="Nielsen J."/>
        </authorList>
    </citation>
    <scope>NUCLEOTIDE SEQUENCE [LARGE SCALE GENOMIC DNA]</scope>
    <source>
        <strain evidence="5">IBT 24891</strain>
    </source>
</reference>
<dbReference type="EMBL" id="MLKD01000025">
    <property type="protein sequence ID" value="OQE16199.1"/>
    <property type="molecule type" value="Genomic_DNA"/>
</dbReference>
<sequence length="513" mass="56891">MTLKSAVREKDAALINTNWESWPEQNQSCYLNNIRLVPCGQGRVSLYSLEAKTPRDIQAGVRFARIHNLRLAIRNTSHSYQGRSAAPESLQINTHSIKNMTVHKNFRPSCYDGTGKIEPLAVTLDAGVQLYEMYEFLQSRSVMVVGGSSHGVGAVGGYIQGGGHSMFAGLLGMAYDNALEFKVVVADGRHLIANSYQNSDLFWALRGGGGGTFGVVTSVTVKAIPDPPLVEFLFSGQAPLGSDAYWYAVEYLNSFIPEFNEAGGSMYYYLNPDFTTPSGKRVSKLDALGGFAGNKRKAEVESLMKPLIDRLGNLTGQPFLQNITYVPKSASFYTTQFENPDQVGTPTILGSRLLTREFMKCADGPKNLTDTLRSMKVFLGDSNPIQGIVTVGPQVWANSDIDSALHPIWRETQLHVIIKRTWKDTTPFNQQAALQKSLTEKEVPLLKKLDTTPQGGSYLNEADAYEPNWKESFWGSNYRRLYQIKQKWDPEGLFIVRTGVGSEHWDGEGLCRK</sequence>
<dbReference type="InterPro" id="IPR036318">
    <property type="entry name" value="FAD-bd_PCMH-like_sf"/>
</dbReference>
<proteinExistence type="inferred from homology"/>
<feature type="domain" description="FAD-binding PCMH-type" evidence="3">
    <location>
        <begin position="39"/>
        <end position="226"/>
    </location>
</feature>
<evidence type="ECO:0000256" key="1">
    <source>
        <dbReference type="ARBA" id="ARBA00005466"/>
    </source>
</evidence>
<dbReference type="SUPFAM" id="SSF56176">
    <property type="entry name" value="FAD-binding/transporter-associated domain-like"/>
    <property type="match status" value="1"/>
</dbReference>
<dbReference type="InterPro" id="IPR006094">
    <property type="entry name" value="Oxid_FAD_bind_N"/>
</dbReference>
<dbReference type="GO" id="GO:0016491">
    <property type="term" value="F:oxidoreductase activity"/>
    <property type="evidence" value="ECO:0007669"/>
    <property type="project" value="UniProtKB-KW"/>
</dbReference>
<organism evidence="4 5">
    <name type="scientific">Penicillium steckii</name>
    <dbReference type="NCBI Taxonomy" id="303698"/>
    <lineage>
        <taxon>Eukaryota</taxon>
        <taxon>Fungi</taxon>
        <taxon>Dikarya</taxon>
        <taxon>Ascomycota</taxon>
        <taxon>Pezizomycotina</taxon>
        <taxon>Eurotiomycetes</taxon>
        <taxon>Eurotiomycetidae</taxon>
        <taxon>Eurotiales</taxon>
        <taxon>Aspergillaceae</taxon>
        <taxon>Penicillium</taxon>
    </lineage>
</organism>
<dbReference type="PANTHER" id="PTHR13878">
    <property type="entry name" value="GULONOLACTONE OXIDASE"/>
    <property type="match status" value="1"/>
</dbReference>
<dbReference type="GO" id="GO:0071949">
    <property type="term" value="F:FAD binding"/>
    <property type="evidence" value="ECO:0007669"/>
    <property type="project" value="InterPro"/>
</dbReference>
<comment type="similarity">
    <text evidence="1">Belongs to the oxygen-dependent FAD-linked oxidoreductase family.</text>
</comment>
<dbReference type="OrthoDB" id="9983560at2759"/>
<evidence type="ECO:0000313" key="4">
    <source>
        <dbReference type="EMBL" id="OQE16199.1"/>
    </source>
</evidence>
<evidence type="ECO:0000313" key="5">
    <source>
        <dbReference type="Proteomes" id="UP000191285"/>
    </source>
</evidence>
<dbReference type="AlphaFoldDB" id="A0A1V6SRA4"/>
<dbReference type="InterPro" id="IPR050432">
    <property type="entry name" value="FAD-linked_Oxidoreductases_BP"/>
</dbReference>
<keyword evidence="2" id="KW-0560">Oxidoreductase</keyword>
<accession>A0A1V6SRA4</accession>